<accession>A0A139X2Q1</accession>
<dbReference type="SUPFAM" id="SSF75304">
    <property type="entry name" value="Amidase signature (AS) enzymes"/>
    <property type="match status" value="1"/>
</dbReference>
<dbReference type="AlphaFoldDB" id="A0A139X2Q1"/>
<dbReference type="OrthoDB" id="9811471at2"/>
<sequence length="471" mass="51227">MTNLCYLSISEAADLIVTKQLSPVELTQAFLERIQALNDVLHAFILVTPEQALLMAQVAESEIIAGNYRGALHGIPIGIKDIFDTAGIRTTAQSRLFQERVPNQDAKVVSCLYEAGAILLGKMGTKEFATGGPSFDLFYPPARNPWHLEHSPGGSSSGAGAGVAASLCMGALGSDTGGSIRKPAAYCGVVGLKPTYGRVSRTGMIPLSQSLDHAGPITWTVRDSALILQAIAGHDPKDSASAKVSVPDFTAKFKDNLAGYKIGIIRHFYEDDGLADKEVWAALQRAYSTLLDLGAELVDIELPSFIEFQACGMLIMLAESFALHEQNLRQQPELYGEYNRYFLKLGAFISSSDYLQAVRRRRELCFVVEKAIASVDVLITATELRAAPKFTDLPQFPNFDSPDITIPFNVTGLPALAVCCGFNSSNLPLSMQIIGKPFDESTVLAVGYTYEQATPWHQHRPNLKKPGFYEQ</sequence>
<evidence type="ECO:0000313" key="3">
    <source>
        <dbReference type="Proteomes" id="UP000076925"/>
    </source>
</evidence>
<dbReference type="InterPro" id="IPR036928">
    <property type="entry name" value="AS_sf"/>
</dbReference>
<dbReference type="STRING" id="128403.WA1_33885"/>
<organism evidence="2 3">
    <name type="scientific">Scytonema hofmannii PCC 7110</name>
    <dbReference type="NCBI Taxonomy" id="128403"/>
    <lineage>
        <taxon>Bacteria</taxon>
        <taxon>Bacillati</taxon>
        <taxon>Cyanobacteriota</taxon>
        <taxon>Cyanophyceae</taxon>
        <taxon>Nostocales</taxon>
        <taxon>Scytonemataceae</taxon>
        <taxon>Scytonema</taxon>
    </lineage>
</organism>
<name>A0A139X2Q1_9CYAN</name>
<keyword evidence="3" id="KW-1185">Reference proteome</keyword>
<dbReference type="EMBL" id="ANNX02000036">
    <property type="protein sequence ID" value="KYC38987.1"/>
    <property type="molecule type" value="Genomic_DNA"/>
</dbReference>
<dbReference type="Proteomes" id="UP000076925">
    <property type="component" value="Unassembled WGS sequence"/>
</dbReference>
<gene>
    <name evidence="2" type="ORF">WA1_33885</name>
</gene>
<proteinExistence type="predicted"/>
<dbReference type="PROSITE" id="PS00571">
    <property type="entry name" value="AMIDASES"/>
    <property type="match status" value="1"/>
</dbReference>
<dbReference type="GO" id="GO:0003824">
    <property type="term" value="F:catalytic activity"/>
    <property type="evidence" value="ECO:0007669"/>
    <property type="project" value="InterPro"/>
</dbReference>
<protein>
    <recommendedName>
        <fullName evidence="1">Amidase domain-containing protein</fullName>
    </recommendedName>
</protein>
<dbReference type="Gene3D" id="3.90.1300.10">
    <property type="entry name" value="Amidase signature (AS) domain"/>
    <property type="match status" value="1"/>
</dbReference>
<comment type="caution">
    <text evidence="2">The sequence shown here is derived from an EMBL/GenBank/DDBJ whole genome shotgun (WGS) entry which is preliminary data.</text>
</comment>
<dbReference type="RefSeq" id="WP_017743623.1">
    <property type="nucleotide sequence ID" value="NZ_KQ976354.1"/>
</dbReference>
<feature type="domain" description="Amidase" evidence="1">
    <location>
        <begin position="25"/>
        <end position="444"/>
    </location>
</feature>
<dbReference type="InterPro" id="IPR023631">
    <property type="entry name" value="Amidase_dom"/>
</dbReference>
<evidence type="ECO:0000313" key="2">
    <source>
        <dbReference type="EMBL" id="KYC38987.1"/>
    </source>
</evidence>
<dbReference type="PANTHER" id="PTHR11895:SF176">
    <property type="entry name" value="AMIDASE AMID-RELATED"/>
    <property type="match status" value="1"/>
</dbReference>
<dbReference type="InterPro" id="IPR000120">
    <property type="entry name" value="Amidase"/>
</dbReference>
<reference evidence="2 3" key="1">
    <citation type="journal article" date="2013" name="Genome Biol. Evol.">
        <title>Genomes of Stigonematalean cyanobacteria (subsection V) and the evolution of oxygenic photosynthesis from prokaryotes to plastids.</title>
        <authorList>
            <person name="Dagan T."/>
            <person name="Roettger M."/>
            <person name="Stucken K."/>
            <person name="Landan G."/>
            <person name="Koch R."/>
            <person name="Major P."/>
            <person name="Gould S.B."/>
            <person name="Goremykin V.V."/>
            <person name="Rippka R."/>
            <person name="Tandeau de Marsac N."/>
            <person name="Gugger M."/>
            <person name="Lockhart P.J."/>
            <person name="Allen J.F."/>
            <person name="Brune I."/>
            <person name="Maus I."/>
            <person name="Puhler A."/>
            <person name="Martin W.F."/>
        </authorList>
    </citation>
    <scope>NUCLEOTIDE SEQUENCE [LARGE SCALE GENOMIC DNA]</scope>
    <source>
        <strain evidence="2 3">PCC 7110</strain>
    </source>
</reference>
<dbReference type="Pfam" id="PF01425">
    <property type="entry name" value="Amidase"/>
    <property type="match status" value="1"/>
</dbReference>
<evidence type="ECO:0000259" key="1">
    <source>
        <dbReference type="Pfam" id="PF01425"/>
    </source>
</evidence>
<dbReference type="PANTHER" id="PTHR11895">
    <property type="entry name" value="TRANSAMIDASE"/>
    <property type="match status" value="1"/>
</dbReference>
<dbReference type="InterPro" id="IPR020556">
    <property type="entry name" value="Amidase_CS"/>
</dbReference>